<evidence type="ECO:0000256" key="8">
    <source>
        <dbReference type="HAMAP-Rule" id="MF_02041"/>
    </source>
</evidence>
<keyword evidence="14" id="KW-1185">Reference proteome</keyword>
<dbReference type="InterPro" id="IPR004653">
    <property type="entry name" value="DusA"/>
</dbReference>
<dbReference type="PIRSF" id="PIRSF006621">
    <property type="entry name" value="Dus"/>
    <property type="match status" value="1"/>
</dbReference>
<evidence type="ECO:0000259" key="12">
    <source>
        <dbReference type="Pfam" id="PF01207"/>
    </source>
</evidence>
<feature type="site" description="Interacts with tRNA; defines subfamily-specific binding signature" evidence="8">
    <location>
        <position position="179"/>
    </location>
</feature>
<dbReference type="NCBIfam" id="NF008774">
    <property type="entry name" value="PRK11815.1"/>
    <property type="match status" value="1"/>
</dbReference>
<dbReference type="InterPro" id="IPR035587">
    <property type="entry name" value="DUS-like_FMN-bd"/>
</dbReference>
<feature type="site" description="Interacts with tRNA; defines subfamily-specific binding signature" evidence="8">
    <location>
        <position position="296"/>
    </location>
</feature>
<name>A0A8J2Z5X9_9GAMM</name>
<dbReference type="InterPro" id="IPR013785">
    <property type="entry name" value="Aldolase_TIM"/>
</dbReference>
<dbReference type="GO" id="GO:0050660">
    <property type="term" value="F:flavin adenine dinucleotide binding"/>
    <property type="evidence" value="ECO:0007669"/>
    <property type="project" value="InterPro"/>
</dbReference>
<dbReference type="CDD" id="cd02801">
    <property type="entry name" value="DUS_like_FMN"/>
    <property type="match status" value="1"/>
</dbReference>
<evidence type="ECO:0000256" key="6">
    <source>
        <dbReference type="ARBA" id="ARBA00022884"/>
    </source>
</evidence>
<dbReference type="Pfam" id="PF01207">
    <property type="entry name" value="Dus"/>
    <property type="match status" value="1"/>
</dbReference>
<feature type="domain" description="DUS-like FMN-binding" evidence="12">
    <location>
        <begin position="11"/>
        <end position="311"/>
    </location>
</feature>
<evidence type="ECO:0000256" key="1">
    <source>
        <dbReference type="ARBA" id="ARBA00022555"/>
    </source>
</evidence>
<dbReference type="EMBL" id="BMJS01000027">
    <property type="protein sequence ID" value="GGG03307.1"/>
    <property type="molecule type" value="Genomic_DNA"/>
</dbReference>
<evidence type="ECO:0000256" key="3">
    <source>
        <dbReference type="ARBA" id="ARBA00022643"/>
    </source>
</evidence>
<dbReference type="OrthoDB" id="9783413at2"/>
<reference evidence="13" key="1">
    <citation type="journal article" date="2014" name="Int. J. Syst. Evol. Microbiol.">
        <title>Complete genome sequence of Corynebacterium casei LMG S-19264T (=DSM 44701T), isolated from a smear-ripened cheese.</title>
        <authorList>
            <consortium name="US DOE Joint Genome Institute (JGI-PGF)"/>
            <person name="Walter F."/>
            <person name="Albersmeier A."/>
            <person name="Kalinowski J."/>
            <person name="Ruckert C."/>
        </authorList>
    </citation>
    <scope>NUCLEOTIDE SEQUENCE</scope>
    <source>
        <strain evidence="13">CGMCC 1.15758</strain>
    </source>
</reference>
<evidence type="ECO:0000256" key="5">
    <source>
        <dbReference type="ARBA" id="ARBA00022857"/>
    </source>
</evidence>
<evidence type="ECO:0000256" key="7">
    <source>
        <dbReference type="ARBA" id="ARBA00023002"/>
    </source>
</evidence>
<comment type="catalytic activity">
    <reaction evidence="8">
        <text>5,6-dihydrouridine(20a) in tRNA + NAD(+) = uridine(20a) in tRNA + NADH + H(+)</text>
        <dbReference type="Rhea" id="RHEA:53348"/>
        <dbReference type="Rhea" id="RHEA-COMP:13535"/>
        <dbReference type="Rhea" id="RHEA-COMP:13536"/>
        <dbReference type="ChEBI" id="CHEBI:15378"/>
        <dbReference type="ChEBI" id="CHEBI:57540"/>
        <dbReference type="ChEBI" id="CHEBI:57945"/>
        <dbReference type="ChEBI" id="CHEBI:65315"/>
        <dbReference type="ChEBI" id="CHEBI:74443"/>
    </reaction>
</comment>
<comment type="similarity">
    <text evidence="8">Belongs to the Dus family. DusA subfamily.</text>
</comment>
<evidence type="ECO:0000256" key="11">
    <source>
        <dbReference type="PIRSR" id="PIRSR006621-2"/>
    </source>
</evidence>
<feature type="binding site" evidence="8 11">
    <location>
        <begin position="229"/>
        <end position="230"/>
    </location>
    <ligand>
        <name>FMN</name>
        <dbReference type="ChEBI" id="CHEBI:58210"/>
    </ligand>
</feature>
<dbReference type="EC" id="1.3.1.91" evidence="8"/>
<accession>A0A8J2Z5X9</accession>
<keyword evidence="1 8" id="KW-0820">tRNA-binding</keyword>
<organism evidence="13 14">
    <name type="scientific">Cysteiniphilum litorale</name>
    <dbReference type="NCBI Taxonomy" id="2056700"/>
    <lineage>
        <taxon>Bacteria</taxon>
        <taxon>Pseudomonadati</taxon>
        <taxon>Pseudomonadota</taxon>
        <taxon>Gammaproteobacteria</taxon>
        <taxon>Thiotrichales</taxon>
        <taxon>Fastidiosibacteraceae</taxon>
        <taxon>Cysteiniphilum</taxon>
    </lineage>
</organism>
<keyword evidence="7 8" id="KW-0560">Oxidoreductase</keyword>
<keyword evidence="4 8" id="KW-0819">tRNA processing</keyword>
<keyword evidence="11" id="KW-0547">Nucleotide-binding</keyword>
<dbReference type="NCBIfam" id="TIGR00742">
    <property type="entry name" value="yjbN"/>
    <property type="match status" value="1"/>
</dbReference>
<feature type="binding site" evidence="8 11">
    <location>
        <position position="167"/>
    </location>
    <ligand>
        <name>FMN</name>
        <dbReference type="ChEBI" id="CHEBI:58210"/>
    </ligand>
</feature>
<feature type="binding site" evidence="8 11">
    <location>
        <position position="66"/>
    </location>
    <ligand>
        <name>FMN</name>
        <dbReference type="ChEBI" id="CHEBI:58210"/>
    </ligand>
</feature>
<evidence type="ECO:0000256" key="4">
    <source>
        <dbReference type="ARBA" id="ARBA00022694"/>
    </source>
</evidence>
<dbReference type="PANTHER" id="PTHR42907">
    <property type="entry name" value="FMN-LINKED OXIDOREDUCTASES SUPERFAMILY PROTEIN"/>
    <property type="match status" value="1"/>
</dbReference>
<dbReference type="Gene3D" id="3.20.20.70">
    <property type="entry name" value="Aldolase class I"/>
    <property type="match status" value="1"/>
</dbReference>
<comment type="similarity">
    <text evidence="9">Belongs to the dus family.</text>
</comment>
<evidence type="ECO:0000313" key="14">
    <source>
        <dbReference type="Proteomes" id="UP000636949"/>
    </source>
</evidence>
<feature type="site" description="Interacts with tRNA" evidence="8">
    <location>
        <position position="93"/>
    </location>
</feature>
<protein>
    <recommendedName>
        <fullName evidence="8">tRNA-dihydrouridine(20/20a) synthase</fullName>
        <ecNumber evidence="8">1.3.1.91</ecNumber>
    </recommendedName>
    <alternativeName>
        <fullName evidence="8">U20-specific dihydrouridine synthase</fullName>
        <shortName evidence="8">U20-specific Dus</shortName>
    </alternativeName>
    <alternativeName>
        <fullName evidence="8">tRNA-dihydrouridine synthase A</fullName>
    </alternativeName>
</protein>
<sequence length="325" mass="37208">MTQPLNRTLCIAPMIDWTDRHYRYLMRLITKKTMLYTEMITANAIIHGPRARLLQYSPEENPLTLQLGGNNPDDLIFCAKLAEDLGYSEINLNVGCPSDRVSRGDFGLSLMYKPELVAECVNALKQAVNIPISVKCRIGVDDKDSFEELTHFIQGIVNAKADFICIHARKGWLNGLSPKENRTIPPLQYDTVYQIKKLFPKQLMGINGGITTLDDINQHLQYVDSVMIGREAYHNPMLFKDVDQLFYNEKSHDITPFDVAERLIPYIEAELKSPDRKLNHITRHTLNLFNSYPNARLYRRFLSEHATHPEAGVHTFKEALSYVKG</sequence>
<feature type="binding site" evidence="8 11">
    <location>
        <position position="135"/>
    </location>
    <ligand>
        <name>FMN</name>
        <dbReference type="ChEBI" id="CHEBI:58210"/>
    </ligand>
</feature>
<comment type="catalytic activity">
    <reaction evidence="8">
        <text>5,6-dihydrouridine(20) in tRNA + NADP(+) = uridine(20) in tRNA + NADPH + H(+)</text>
        <dbReference type="Rhea" id="RHEA:53336"/>
        <dbReference type="Rhea" id="RHEA-COMP:13533"/>
        <dbReference type="Rhea" id="RHEA-COMP:13534"/>
        <dbReference type="ChEBI" id="CHEBI:15378"/>
        <dbReference type="ChEBI" id="CHEBI:57783"/>
        <dbReference type="ChEBI" id="CHEBI:58349"/>
        <dbReference type="ChEBI" id="CHEBI:65315"/>
        <dbReference type="ChEBI" id="CHEBI:74443"/>
        <dbReference type="EC" id="1.3.1.91"/>
    </reaction>
</comment>
<dbReference type="GO" id="GO:0000049">
    <property type="term" value="F:tRNA binding"/>
    <property type="evidence" value="ECO:0007669"/>
    <property type="project" value="UniProtKB-UniRule"/>
</dbReference>
<comment type="caution">
    <text evidence="8">Lacks conserved residue(s) required for the propagation of feature annotation.</text>
</comment>
<dbReference type="InterPro" id="IPR001269">
    <property type="entry name" value="DUS_fam"/>
</dbReference>
<evidence type="ECO:0000256" key="2">
    <source>
        <dbReference type="ARBA" id="ARBA00022630"/>
    </source>
</evidence>
<comment type="caution">
    <text evidence="13">The sequence shown here is derived from an EMBL/GenBank/DDBJ whole genome shotgun (WGS) entry which is preliminary data.</text>
</comment>
<dbReference type="SUPFAM" id="SSF51395">
    <property type="entry name" value="FMN-linked oxidoreductases"/>
    <property type="match status" value="1"/>
</dbReference>
<evidence type="ECO:0000256" key="10">
    <source>
        <dbReference type="PIRSR" id="PIRSR006621-1"/>
    </source>
</evidence>
<feature type="site" description="Interacts with tRNA; defines subfamily-specific binding signature" evidence="8">
    <location>
        <position position="299"/>
    </location>
</feature>
<feature type="site" description="Interacts with tRNA" evidence="8">
    <location>
        <position position="182"/>
    </location>
</feature>
<evidence type="ECO:0000313" key="13">
    <source>
        <dbReference type="EMBL" id="GGG03307.1"/>
    </source>
</evidence>
<dbReference type="PANTHER" id="PTHR42907:SF1">
    <property type="entry name" value="FMN-LINKED OXIDOREDUCTASES SUPERFAMILY PROTEIN"/>
    <property type="match status" value="1"/>
</dbReference>
<comment type="cofactor">
    <cofactor evidence="8 9 11">
        <name>FMN</name>
        <dbReference type="ChEBI" id="CHEBI:58210"/>
    </cofactor>
</comment>
<comment type="catalytic activity">
    <reaction evidence="8">
        <text>5,6-dihydrouridine(20) in tRNA + NAD(+) = uridine(20) in tRNA + NADH + H(+)</text>
        <dbReference type="Rhea" id="RHEA:53340"/>
        <dbReference type="Rhea" id="RHEA-COMP:13533"/>
        <dbReference type="Rhea" id="RHEA-COMP:13534"/>
        <dbReference type="ChEBI" id="CHEBI:15378"/>
        <dbReference type="ChEBI" id="CHEBI:57540"/>
        <dbReference type="ChEBI" id="CHEBI:57945"/>
        <dbReference type="ChEBI" id="CHEBI:65315"/>
        <dbReference type="ChEBI" id="CHEBI:74443"/>
        <dbReference type="EC" id="1.3.1.91"/>
    </reaction>
</comment>
<gene>
    <name evidence="8 13" type="primary">dusA</name>
    <name evidence="13" type="ORF">GCM10010995_20920</name>
</gene>
<feature type="binding site" evidence="8 11">
    <location>
        <begin position="207"/>
        <end position="209"/>
    </location>
    <ligand>
        <name>FMN</name>
        <dbReference type="ChEBI" id="CHEBI:58210"/>
    </ligand>
</feature>
<evidence type="ECO:0000256" key="9">
    <source>
        <dbReference type="PIRNR" id="PIRNR006621"/>
    </source>
</evidence>
<dbReference type="RefSeq" id="WP_117003418.1">
    <property type="nucleotide sequence ID" value="NZ_BMJS01000027.1"/>
</dbReference>
<comment type="catalytic activity">
    <reaction evidence="8">
        <text>5,6-dihydrouridine(20a) in tRNA + NADP(+) = uridine(20a) in tRNA + NADPH + H(+)</text>
        <dbReference type="Rhea" id="RHEA:53344"/>
        <dbReference type="Rhea" id="RHEA-COMP:13535"/>
        <dbReference type="Rhea" id="RHEA-COMP:13536"/>
        <dbReference type="ChEBI" id="CHEBI:15378"/>
        <dbReference type="ChEBI" id="CHEBI:57783"/>
        <dbReference type="ChEBI" id="CHEBI:58349"/>
        <dbReference type="ChEBI" id="CHEBI:65315"/>
        <dbReference type="ChEBI" id="CHEBI:74443"/>
    </reaction>
</comment>
<dbReference type="GO" id="GO:0010181">
    <property type="term" value="F:FMN binding"/>
    <property type="evidence" value="ECO:0007669"/>
    <property type="project" value="UniProtKB-UniRule"/>
</dbReference>
<proteinExistence type="inferred from homology"/>
<comment type="function">
    <text evidence="8">Catalyzes the synthesis of 5,6-dihydrouridine (D), a modified base found in the D-loop of most tRNAs, via the reduction of the C5-C6 double bond in target uridines. Specifically modifies U20 and U20a in tRNAs.</text>
</comment>
<feature type="active site" description="Proton donor" evidence="8 10">
    <location>
        <position position="96"/>
    </location>
</feature>
<dbReference type="Gene3D" id="1.20.120.1460">
    <property type="match status" value="1"/>
</dbReference>
<dbReference type="GO" id="GO:0102264">
    <property type="term" value="F:tRNA-dihydrouridine20 synthase activity"/>
    <property type="evidence" value="ECO:0007669"/>
    <property type="project" value="UniProtKB-EC"/>
</dbReference>
<reference evidence="13" key="2">
    <citation type="submission" date="2020-09" db="EMBL/GenBank/DDBJ databases">
        <authorList>
            <person name="Sun Q."/>
            <person name="Zhou Y."/>
        </authorList>
    </citation>
    <scope>NUCLEOTIDE SEQUENCE</scope>
    <source>
        <strain evidence="13">CGMCC 1.15758</strain>
    </source>
</reference>
<keyword evidence="6 8" id="KW-0694">RNA-binding</keyword>
<keyword evidence="3 8" id="KW-0288">FMN</keyword>
<dbReference type="AlphaFoldDB" id="A0A8J2Z5X9"/>
<dbReference type="Proteomes" id="UP000636949">
    <property type="component" value="Unassembled WGS sequence"/>
</dbReference>
<dbReference type="HAMAP" id="MF_02041">
    <property type="entry name" value="DusA_subfam"/>
    <property type="match status" value="1"/>
</dbReference>
<keyword evidence="2 8" id="KW-0285">Flavoprotein</keyword>
<keyword evidence="5 8" id="KW-0521">NADP</keyword>